<dbReference type="Proteomes" id="UP000479710">
    <property type="component" value="Unassembled WGS sequence"/>
</dbReference>
<organism evidence="1 2">
    <name type="scientific">Oryza meyeriana var. granulata</name>
    <dbReference type="NCBI Taxonomy" id="110450"/>
    <lineage>
        <taxon>Eukaryota</taxon>
        <taxon>Viridiplantae</taxon>
        <taxon>Streptophyta</taxon>
        <taxon>Embryophyta</taxon>
        <taxon>Tracheophyta</taxon>
        <taxon>Spermatophyta</taxon>
        <taxon>Magnoliopsida</taxon>
        <taxon>Liliopsida</taxon>
        <taxon>Poales</taxon>
        <taxon>Poaceae</taxon>
        <taxon>BOP clade</taxon>
        <taxon>Oryzoideae</taxon>
        <taxon>Oryzeae</taxon>
        <taxon>Oryzinae</taxon>
        <taxon>Oryza</taxon>
        <taxon>Oryza meyeriana</taxon>
    </lineage>
</organism>
<evidence type="ECO:0000313" key="2">
    <source>
        <dbReference type="Proteomes" id="UP000479710"/>
    </source>
</evidence>
<evidence type="ECO:0000313" key="1">
    <source>
        <dbReference type="EMBL" id="KAF0902017.1"/>
    </source>
</evidence>
<proteinExistence type="predicted"/>
<dbReference type="EMBL" id="SPHZ02000008">
    <property type="protein sequence ID" value="KAF0902017.1"/>
    <property type="molecule type" value="Genomic_DNA"/>
</dbReference>
<protein>
    <submittedName>
        <fullName evidence="1">Uncharacterized protein</fullName>
    </submittedName>
</protein>
<accession>A0A6G1CPL3</accession>
<reference evidence="1 2" key="1">
    <citation type="submission" date="2019-11" db="EMBL/GenBank/DDBJ databases">
        <title>Whole genome sequence of Oryza granulata.</title>
        <authorList>
            <person name="Li W."/>
        </authorList>
    </citation>
    <scope>NUCLEOTIDE SEQUENCE [LARGE SCALE GENOMIC DNA]</scope>
    <source>
        <strain evidence="2">cv. Menghai</strain>
        <tissue evidence="1">Leaf</tissue>
    </source>
</reference>
<sequence length="94" mass="10278">MDPRGILCPLQGGQIALLPAPDIGVTKKQLEQEAEGDKPAFIQVENRDHCKEMLPKGHADDVQPANSPLVMSFPYAQSPPASHSWYGFVAFSFN</sequence>
<gene>
    <name evidence="1" type="ORF">E2562_011843</name>
</gene>
<keyword evidence="2" id="KW-1185">Reference proteome</keyword>
<name>A0A6G1CPL3_9ORYZ</name>
<dbReference type="AlphaFoldDB" id="A0A6G1CPL3"/>
<comment type="caution">
    <text evidence="1">The sequence shown here is derived from an EMBL/GenBank/DDBJ whole genome shotgun (WGS) entry which is preliminary data.</text>
</comment>